<dbReference type="PANTHER" id="PTHR23502">
    <property type="entry name" value="MAJOR FACILITATOR SUPERFAMILY"/>
    <property type="match status" value="1"/>
</dbReference>
<evidence type="ECO:0000256" key="4">
    <source>
        <dbReference type="ARBA" id="ARBA00022475"/>
    </source>
</evidence>
<dbReference type="GO" id="GO:1990961">
    <property type="term" value="P:xenobiotic detoxification by transmembrane export across the plasma membrane"/>
    <property type="evidence" value="ECO:0007669"/>
    <property type="project" value="InterPro"/>
</dbReference>
<feature type="transmembrane region" description="Helical" evidence="8">
    <location>
        <begin position="85"/>
        <end position="104"/>
    </location>
</feature>
<evidence type="ECO:0000256" key="6">
    <source>
        <dbReference type="ARBA" id="ARBA00022989"/>
    </source>
</evidence>
<dbReference type="Proteomes" id="UP000295106">
    <property type="component" value="Unassembled WGS sequence"/>
</dbReference>
<dbReference type="Pfam" id="PF07690">
    <property type="entry name" value="MFS_1"/>
    <property type="match status" value="1"/>
</dbReference>
<dbReference type="OrthoDB" id="9814303at2"/>
<comment type="caution">
    <text evidence="8">Lacks conserved residue(s) required for the propagation of feature annotation.</text>
</comment>
<feature type="transmembrane region" description="Helical" evidence="8">
    <location>
        <begin position="55"/>
        <end position="73"/>
    </location>
</feature>
<evidence type="ECO:0000256" key="2">
    <source>
        <dbReference type="ARBA" id="ARBA00006236"/>
    </source>
</evidence>
<keyword evidence="5 8" id="KW-0812">Transmembrane</keyword>
<gene>
    <name evidence="10" type="ORF">EV684_107224</name>
</gene>
<feature type="transmembrane region" description="Helical" evidence="8">
    <location>
        <begin position="223"/>
        <end position="247"/>
    </location>
</feature>
<keyword evidence="3 8" id="KW-0813">Transport</keyword>
<evidence type="ECO:0000256" key="7">
    <source>
        <dbReference type="ARBA" id="ARBA00023136"/>
    </source>
</evidence>
<sequence length="409" mass="41911">MNAAASVPAAPRRVSHALAAAALALLLGLQPLATDVMLPALPLLARDLAAPMPAVQLTMAALILAFGVAQLAWGPLADRIGRRPVLLAGVALYTAASVGAALAGDIDTLVAWRTLQGVALAAAVVVARAMLRDLYEPHEGARVMALALSGLGLIAIASPVFGGLVAGWGGWRATLAVIGASSAAILAFLALRLPETLVQRNPKATAPGPLLAAWGQVARHPTFLAWALLTACTYGGLFTILAGSSFVYMNRFGLSAGAYGLAMATGSVAYLAGTVVCRRWILHHGLSRSVRRAALFTLAGGLGTAAAALAGVESVWAYLLPQWLFCFGHGIHQPCGQAGAVGPFPRSAGAASALAGFVLAFTAFCIGRWLGLVLGADVRPYALTVAFCAAATALVAWTLVRRLPEAVHK</sequence>
<evidence type="ECO:0000313" key="11">
    <source>
        <dbReference type="Proteomes" id="UP000295106"/>
    </source>
</evidence>
<dbReference type="AlphaFoldDB" id="A0A4V2SGS3"/>
<feature type="transmembrane region" description="Helical" evidence="8">
    <location>
        <begin position="110"/>
        <end position="131"/>
    </location>
</feature>
<dbReference type="EMBL" id="SLXD01000007">
    <property type="protein sequence ID" value="TCP02218.1"/>
    <property type="molecule type" value="Genomic_DNA"/>
</dbReference>
<keyword evidence="6 8" id="KW-1133">Transmembrane helix</keyword>
<dbReference type="GeneID" id="99686167"/>
<name>A0A4V2SGS3_RUBGE</name>
<protein>
    <recommendedName>
        <fullName evidence="8">Bcr/CflA family efflux transporter</fullName>
    </recommendedName>
</protein>
<organism evidence="10 11">
    <name type="scientific">Rubrivivax gelatinosus</name>
    <name type="common">Rhodocyclus gelatinosus</name>
    <name type="synonym">Rhodopseudomonas gelatinosa</name>
    <dbReference type="NCBI Taxonomy" id="28068"/>
    <lineage>
        <taxon>Bacteria</taxon>
        <taxon>Pseudomonadati</taxon>
        <taxon>Pseudomonadota</taxon>
        <taxon>Betaproteobacteria</taxon>
        <taxon>Burkholderiales</taxon>
        <taxon>Sphaerotilaceae</taxon>
        <taxon>Rubrivivax</taxon>
    </lineage>
</organism>
<dbReference type="PROSITE" id="PS50850">
    <property type="entry name" value="MFS"/>
    <property type="match status" value="1"/>
</dbReference>
<dbReference type="PANTHER" id="PTHR23502:SF132">
    <property type="entry name" value="POLYAMINE TRANSPORTER 2-RELATED"/>
    <property type="match status" value="1"/>
</dbReference>
<dbReference type="InterPro" id="IPR004812">
    <property type="entry name" value="Efflux_drug-R_Bcr/CmlA"/>
</dbReference>
<proteinExistence type="inferred from homology"/>
<evidence type="ECO:0000256" key="5">
    <source>
        <dbReference type="ARBA" id="ARBA00022692"/>
    </source>
</evidence>
<comment type="similarity">
    <text evidence="2 8">Belongs to the major facilitator superfamily. Bcr/CmlA family.</text>
</comment>
<evidence type="ECO:0000256" key="1">
    <source>
        <dbReference type="ARBA" id="ARBA00004651"/>
    </source>
</evidence>
<evidence type="ECO:0000259" key="9">
    <source>
        <dbReference type="PROSITE" id="PS50850"/>
    </source>
</evidence>
<accession>A0A4V2SGS3</accession>
<dbReference type="InterPro" id="IPR011701">
    <property type="entry name" value="MFS"/>
</dbReference>
<evidence type="ECO:0000256" key="3">
    <source>
        <dbReference type="ARBA" id="ARBA00022448"/>
    </source>
</evidence>
<keyword evidence="4" id="KW-1003">Cell membrane</keyword>
<dbReference type="InterPro" id="IPR036259">
    <property type="entry name" value="MFS_trans_sf"/>
</dbReference>
<dbReference type="NCBIfam" id="TIGR00710">
    <property type="entry name" value="efflux_Bcr_CflA"/>
    <property type="match status" value="1"/>
</dbReference>
<feature type="transmembrane region" description="Helical" evidence="8">
    <location>
        <begin position="353"/>
        <end position="374"/>
    </location>
</feature>
<comment type="caution">
    <text evidence="10">The sequence shown here is derived from an EMBL/GenBank/DDBJ whole genome shotgun (WGS) entry which is preliminary data.</text>
</comment>
<keyword evidence="8" id="KW-0997">Cell inner membrane</keyword>
<feature type="transmembrane region" description="Helical" evidence="8">
    <location>
        <begin position="259"/>
        <end position="281"/>
    </location>
</feature>
<dbReference type="Gene3D" id="1.20.1720.10">
    <property type="entry name" value="Multidrug resistance protein D"/>
    <property type="match status" value="1"/>
</dbReference>
<evidence type="ECO:0000313" key="10">
    <source>
        <dbReference type="EMBL" id="TCP02218.1"/>
    </source>
</evidence>
<keyword evidence="7 8" id="KW-0472">Membrane</keyword>
<dbReference type="InterPro" id="IPR020846">
    <property type="entry name" value="MFS_dom"/>
</dbReference>
<feature type="transmembrane region" description="Helical" evidence="8">
    <location>
        <begin position="381"/>
        <end position="400"/>
    </location>
</feature>
<evidence type="ECO:0000256" key="8">
    <source>
        <dbReference type="RuleBase" id="RU365088"/>
    </source>
</evidence>
<dbReference type="GO" id="GO:0042910">
    <property type="term" value="F:xenobiotic transmembrane transporter activity"/>
    <property type="evidence" value="ECO:0007669"/>
    <property type="project" value="InterPro"/>
</dbReference>
<feature type="domain" description="Major facilitator superfamily (MFS) profile" evidence="9">
    <location>
        <begin position="19"/>
        <end position="404"/>
    </location>
</feature>
<dbReference type="RefSeq" id="WP_132647671.1">
    <property type="nucleotide sequence ID" value="NZ_CP181386.1"/>
</dbReference>
<feature type="transmembrane region" description="Helical" evidence="8">
    <location>
        <begin position="293"/>
        <end position="319"/>
    </location>
</feature>
<comment type="subcellular location">
    <subcellularLocation>
        <location evidence="8">Cell inner membrane</location>
        <topology evidence="8">Multi-pass membrane protein</topology>
    </subcellularLocation>
    <subcellularLocation>
        <location evidence="1">Cell membrane</location>
        <topology evidence="1">Multi-pass membrane protein</topology>
    </subcellularLocation>
</comment>
<dbReference type="SUPFAM" id="SSF103473">
    <property type="entry name" value="MFS general substrate transporter"/>
    <property type="match status" value="1"/>
</dbReference>
<feature type="transmembrane region" description="Helical" evidence="8">
    <location>
        <begin position="143"/>
        <end position="165"/>
    </location>
</feature>
<feature type="transmembrane region" description="Helical" evidence="8">
    <location>
        <begin position="171"/>
        <end position="191"/>
    </location>
</feature>
<dbReference type="GO" id="GO:0005886">
    <property type="term" value="C:plasma membrane"/>
    <property type="evidence" value="ECO:0007669"/>
    <property type="project" value="UniProtKB-SubCell"/>
</dbReference>
<reference evidence="10 11" key="1">
    <citation type="submission" date="2019-03" db="EMBL/GenBank/DDBJ databases">
        <title>Genomic Encyclopedia of Type Strains, Phase IV (KMG-IV): sequencing the most valuable type-strain genomes for metagenomic binning, comparative biology and taxonomic classification.</title>
        <authorList>
            <person name="Goeker M."/>
        </authorList>
    </citation>
    <scope>NUCLEOTIDE SEQUENCE [LARGE SCALE GENOMIC DNA]</scope>
    <source>
        <strain evidence="10 11">DSM 1709</strain>
    </source>
</reference>